<protein>
    <submittedName>
        <fullName evidence="2">Uncharacterized protein</fullName>
    </submittedName>
</protein>
<keyword evidence="3" id="KW-1185">Reference proteome</keyword>
<name>A0ABP7Q1E8_9GAMM</name>
<evidence type="ECO:0000313" key="2">
    <source>
        <dbReference type="EMBL" id="GAA3973517.1"/>
    </source>
</evidence>
<dbReference type="Proteomes" id="UP001501337">
    <property type="component" value="Unassembled WGS sequence"/>
</dbReference>
<evidence type="ECO:0000256" key="1">
    <source>
        <dbReference type="SAM" id="SignalP"/>
    </source>
</evidence>
<comment type="caution">
    <text evidence="2">The sequence shown here is derived from an EMBL/GenBank/DDBJ whole genome shotgun (WGS) entry which is preliminary data.</text>
</comment>
<gene>
    <name evidence="2" type="ORF">GCM10022278_33360</name>
</gene>
<evidence type="ECO:0000313" key="3">
    <source>
        <dbReference type="Proteomes" id="UP001501337"/>
    </source>
</evidence>
<organism evidence="2 3">
    <name type="scientific">Allohahella marinimesophila</name>
    <dbReference type="NCBI Taxonomy" id="1054972"/>
    <lineage>
        <taxon>Bacteria</taxon>
        <taxon>Pseudomonadati</taxon>
        <taxon>Pseudomonadota</taxon>
        <taxon>Gammaproteobacteria</taxon>
        <taxon>Oceanospirillales</taxon>
        <taxon>Hahellaceae</taxon>
        <taxon>Allohahella</taxon>
    </lineage>
</organism>
<feature type="chain" id="PRO_5047323558" evidence="1">
    <location>
        <begin position="28"/>
        <end position="370"/>
    </location>
</feature>
<keyword evidence="1" id="KW-0732">Signal</keyword>
<proteinExistence type="predicted"/>
<reference evidence="3" key="1">
    <citation type="journal article" date="2019" name="Int. J. Syst. Evol. Microbiol.">
        <title>The Global Catalogue of Microorganisms (GCM) 10K type strain sequencing project: providing services to taxonomists for standard genome sequencing and annotation.</title>
        <authorList>
            <consortium name="The Broad Institute Genomics Platform"/>
            <consortium name="The Broad Institute Genome Sequencing Center for Infectious Disease"/>
            <person name="Wu L."/>
            <person name="Ma J."/>
        </authorList>
    </citation>
    <scope>NUCLEOTIDE SEQUENCE [LARGE SCALE GENOMIC DNA]</scope>
    <source>
        <strain evidence="3">JCM 17555</strain>
    </source>
</reference>
<dbReference type="EMBL" id="BAABBO010000016">
    <property type="protein sequence ID" value="GAA3973517.1"/>
    <property type="molecule type" value="Genomic_DNA"/>
</dbReference>
<feature type="signal peptide" evidence="1">
    <location>
        <begin position="1"/>
        <end position="27"/>
    </location>
</feature>
<accession>A0ABP7Q1E8</accession>
<sequence length="370" mass="43844">MNRHWLAYSLCLLTGFASIFSSSQLMAEDAGEAMYEELKPYFRDRDLEPAMMEQPLDWLINQRNNWSSRIGTLGRKVDGFFGGREAADRSNDSFLRIGLFSIIEAGEAPELDPDFKFRLDLPSTKERFKLVLESQTDEFLDLENRRNRQARQGRERESSSGFLRFISEPEHWQFNTDIGIRFRVPLDPFARFELEREWPLKKEWFFRFEQAYYYFHSEGWGHRTQFFFERDLSEDYFLRLLTQARFEQEDDTWDFSQSATLFHQIDFRSASRYQIGWIGENQPQPRTSEYFVSATYRKSVYSNWLFLEVTPALTFSRAELKEYLVPIRTDTGQGSPITSPENYRVITLSEDTDFKPVPSLTIGFEMLFSQ</sequence>